<sequence length="270" mass="29613">MIVSKGEPLSRLLASPVATQSPLKEDGNKHVENLDNTVSSIQADDEEVTGYQGSEPSLGIQWPCGWATLNSQTASVADTSSSVALGWSSSKPRETSVARPLTAEEQIRCAALQLQKKVVEACQEFFVNAAGSESDADDDGDDGEDSLMDEDTFEECDEFNFFLRVFTENGELRNYYENNHEGGEFYCLVCGGIGKKAWKTFKGSAGLLQHSTTVLKTKKRRAHRAFGQVLCKVFGWGIDKHPINVSRGETLGSSLVRLSEVQQKPLRKLV</sequence>
<keyword evidence="3" id="KW-1185">Reference proteome</keyword>
<dbReference type="InParanoid" id="A0A1Q3AY83"/>
<dbReference type="Proteomes" id="UP000187406">
    <property type="component" value="Unassembled WGS sequence"/>
</dbReference>
<dbReference type="PANTHER" id="PTHR34546:SF3">
    <property type="entry name" value="OS06G0153600 PROTEIN"/>
    <property type="match status" value="1"/>
</dbReference>
<organism evidence="2 3">
    <name type="scientific">Cephalotus follicularis</name>
    <name type="common">Albany pitcher plant</name>
    <dbReference type="NCBI Taxonomy" id="3775"/>
    <lineage>
        <taxon>Eukaryota</taxon>
        <taxon>Viridiplantae</taxon>
        <taxon>Streptophyta</taxon>
        <taxon>Embryophyta</taxon>
        <taxon>Tracheophyta</taxon>
        <taxon>Spermatophyta</taxon>
        <taxon>Magnoliopsida</taxon>
        <taxon>eudicotyledons</taxon>
        <taxon>Gunneridae</taxon>
        <taxon>Pentapetalae</taxon>
        <taxon>rosids</taxon>
        <taxon>fabids</taxon>
        <taxon>Oxalidales</taxon>
        <taxon>Cephalotaceae</taxon>
        <taxon>Cephalotus</taxon>
    </lineage>
</organism>
<dbReference type="PANTHER" id="PTHR34546">
    <property type="entry name" value="OS06G0153600 PROTEIN"/>
    <property type="match status" value="1"/>
</dbReference>
<evidence type="ECO:0000313" key="3">
    <source>
        <dbReference type="Proteomes" id="UP000187406"/>
    </source>
</evidence>
<evidence type="ECO:0000313" key="2">
    <source>
        <dbReference type="EMBL" id="GAV60716.1"/>
    </source>
</evidence>
<evidence type="ECO:0000256" key="1">
    <source>
        <dbReference type="SAM" id="MobiDB-lite"/>
    </source>
</evidence>
<dbReference type="OrthoDB" id="1929495at2759"/>
<dbReference type="AlphaFoldDB" id="A0A1Q3AY83"/>
<accession>A0A1Q3AY83</accession>
<dbReference type="EMBL" id="BDDD01000163">
    <property type="protein sequence ID" value="GAV60716.1"/>
    <property type="molecule type" value="Genomic_DNA"/>
</dbReference>
<proteinExistence type="predicted"/>
<dbReference type="STRING" id="3775.A0A1Q3AY83"/>
<gene>
    <name evidence="2" type="ORF">CFOL_v3_04245</name>
</gene>
<comment type="caution">
    <text evidence="2">The sequence shown here is derived from an EMBL/GenBank/DDBJ whole genome shotgun (WGS) entry which is preliminary data.</text>
</comment>
<feature type="region of interest" description="Disordered" evidence="1">
    <location>
        <begin position="1"/>
        <end position="30"/>
    </location>
</feature>
<reference evidence="3" key="1">
    <citation type="submission" date="2016-04" db="EMBL/GenBank/DDBJ databases">
        <title>Cephalotus genome sequencing.</title>
        <authorList>
            <person name="Fukushima K."/>
            <person name="Hasebe M."/>
            <person name="Fang X."/>
        </authorList>
    </citation>
    <scope>NUCLEOTIDE SEQUENCE [LARGE SCALE GENOMIC DNA]</scope>
    <source>
        <strain evidence="3">cv. St1</strain>
    </source>
</reference>
<protein>
    <submittedName>
        <fullName evidence="2">Uncharacterized protein</fullName>
    </submittedName>
</protein>
<name>A0A1Q3AY83_CEPFO</name>